<reference evidence="8" key="2">
    <citation type="submission" date="2025-09" db="UniProtKB">
        <authorList>
            <consortium name="Ensembl"/>
        </authorList>
    </citation>
    <scope>IDENTIFICATION</scope>
</reference>
<dbReference type="Pfam" id="PF23347">
    <property type="entry name" value="TPR_Nup160_C"/>
    <property type="match status" value="1"/>
</dbReference>
<evidence type="ECO:0000259" key="6">
    <source>
        <dbReference type="Pfam" id="PF23347"/>
    </source>
</evidence>
<dbReference type="KEGG" id="hcq:109518269"/>
<feature type="domain" description="NUP160 middle TPR" evidence="7">
    <location>
        <begin position="840"/>
        <end position="1105"/>
    </location>
</feature>
<organism evidence="8 9">
    <name type="scientific">Hippocampus comes</name>
    <name type="common">Tiger tail seahorse</name>
    <dbReference type="NCBI Taxonomy" id="109280"/>
    <lineage>
        <taxon>Eukaryota</taxon>
        <taxon>Metazoa</taxon>
        <taxon>Chordata</taxon>
        <taxon>Craniata</taxon>
        <taxon>Vertebrata</taxon>
        <taxon>Euteleostomi</taxon>
        <taxon>Actinopterygii</taxon>
        <taxon>Neopterygii</taxon>
        <taxon>Teleostei</taxon>
        <taxon>Neoteleostei</taxon>
        <taxon>Acanthomorphata</taxon>
        <taxon>Syngnathiaria</taxon>
        <taxon>Syngnathiformes</taxon>
        <taxon>Syngnathoidei</taxon>
        <taxon>Syngnathidae</taxon>
        <taxon>Hippocampus</taxon>
    </lineage>
</organism>
<evidence type="ECO:0000313" key="9">
    <source>
        <dbReference type="Proteomes" id="UP000264820"/>
    </source>
</evidence>
<evidence type="ECO:0000259" key="4">
    <source>
        <dbReference type="Pfam" id="PF11715"/>
    </source>
</evidence>
<feature type="domain" description="Nucleoporin Nup120/160 beta-propeller" evidence="4">
    <location>
        <begin position="65"/>
        <end position="539"/>
    </location>
</feature>
<dbReference type="PANTHER" id="PTHR21286">
    <property type="entry name" value="NUCLEAR PORE COMPLEX PROTEIN NUP160"/>
    <property type="match status" value="1"/>
</dbReference>
<keyword evidence="2" id="KW-0813">Transport</keyword>
<dbReference type="Pfam" id="PF23354">
    <property type="entry name" value="TPR_NUP160_120_M"/>
    <property type="match status" value="1"/>
</dbReference>
<dbReference type="GO" id="GO:0017056">
    <property type="term" value="F:structural constituent of nuclear pore"/>
    <property type="evidence" value="ECO:0007669"/>
    <property type="project" value="TreeGrafter"/>
</dbReference>
<evidence type="ECO:0000256" key="1">
    <source>
        <dbReference type="ARBA" id="ARBA00004123"/>
    </source>
</evidence>
<keyword evidence="3" id="KW-0539">Nucleus</keyword>
<dbReference type="Pfam" id="PF23345">
    <property type="entry name" value="NUP160_helical"/>
    <property type="match status" value="1"/>
</dbReference>
<dbReference type="RefSeq" id="XP_019729581.1">
    <property type="nucleotide sequence ID" value="XM_019874022.1"/>
</dbReference>
<dbReference type="OrthoDB" id="67716at2759"/>
<name>A0A3Q3DAK2_HIPCM</name>
<evidence type="ECO:0000256" key="2">
    <source>
        <dbReference type="ARBA" id="ARBA00022448"/>
    </source>
</evidence>
<sequence length="1400" mass="154370">MAATLGRSFFEVCAFEREAVQRFRDVQIKLAPAPAAGAVKFPDSAGAFHYDTGGGDKVHSITSNRFISWTTSGDAVQLMEHSLDGNLLNNAVRLRFAHCQVMPGGVAVAETPNNVVVLVATNQSVHRMLLPHPKRMYRSDVVTELHLQSVLTDVGKLNLEDACHGAAIPAAFSPAGGAAGVSAVWLTQHGDANYALASPAGGVVVVTLPAHAAQGEAFVTELKTSWMMRRLSVWIPSAMRGEQSAWDGVASVAARELDDDSLVLAVCLDHKLRVWSLRDQACLLEADMLDYMPLVWKGAGRCSGTGHRVRLTSCAASGLCLAVYLAAPHMGQFVVLQLLADDNNRYSLEHISSLFCAQETPVDFALTASDVWALWLDEDNNAVVKCINFEQNVSGKWNQVFVQPRPEEEVHIGVDQDPRETYLDVIFSPHRFTAAAIVKALQIFRRGPDVLPDVSWEGLKKEVTLAVENELQSSVTEFEFSQEEYRHLQVQFWSKLYTCCLQYQEALATPLAISVSPHSHMACLLKKGFLSFLLPCFAIDHLYLSSDDHFLSEDDVPLAEESSVGADVAALMSCLRVLRDGVSSEMASDMESALQHAESPERSAKLILDKILAQDNQNVVEDIQNKLQDVSNPTAAMLVLLTELDLETDLDYGGGPLLPGESMSVRMSASQLYSSATAVSLVCQALSHVSATRTLLCRDALLLLKLCLRLGEHVLPGGGPQLLQIQQEVIPRTSQLLSSYFLLRHLSRSVSVQVADDAADANLQRLSALHLNDTPALINSAAAVSRQSAVEMFYQSCGRKLAVRHVFSQSAAAGGPPAAAATAWNDSMANVVQLLAQLLWPSNSSFSFPECLMANCQYTQLQDYVRLIAPWCQVNIGSCRFMLAQCYLANGEGHKALQCFQEAATEVEKEEFLMRLTGAEDDQAAACSPALRYYNKVLRLLEDVGLPELVIQLAMLALAEAVNDVSSQAALWTRIFKHHLDLGHNSEAYEALIQNPDSSMQLDCLRQLVVVLCERAQLHDLVHFSYVNLHDEVVGIIESRARGVDLLAHNYYELLYAFHINRHNYRKAGTVMLELGVRLGREVCSVRGLKKQVNCFLAAINCLRLIRPEYAWMVLPVSESEHPGASPKRNSDGEFVGPPVKRQVDILELRDLEKEFMMATCRLALVQHQPRAAAVVVGTGPCELVRLLLDAGLFTCARQLCGVFKLPLAPLFDALTFRCIKLQFGGEEAQNEAWLWLAANQLSTVVNTKESSATDEAWRLLSWFLSEFPSSNGLHHRQVLVKLLSHGVPPPDWLVKSYKEVDAAALLRLYLNFDLLDAAAELAIEYVDALLGRGHQYFGIKTPLSARNPCVWLPYTPIDQLMAVLKDTQTNRDLYKRLADKLADYHKMVENATRMVLASR</sequence>
<dbReference type="InterPro" id="IPR021717">
    <property type="entry name" value="Nucleoporin_Nup160"/>
</dbReference>
<dbReference type="Ensembl" id="ENSHCOT00000002347.1">
    <property type="protein sequence ID" value="ENSHCOP00000007239.1"/>
    <property type="gene ID" value="ENSHCOG00000009178.1"/>
</dbReference>
<dbReference type="InterPro" id="IPR056536">
    <property type="entry name" value="TPR_NUP160_C"/>
</dbReference>
<evidence type="ECO:0000313" key="8">
    <source>
        <dbReference type="Ensembl" id="ENSHCOP00000007239.1"/>
    </source>
</evidence>
<dbReference type="InterPro" id="IPR056535">
    <property type="entry name" value="TPR_NUP160_M"/>
</dbReference>
<dbReference type="GeneID" id="109518269"/>
<dbReference type="STRING" id="109280.ENSHCOP00000007239"/>
<dbReference type="Pfam" id="PF11715">
    <property type="entry name" value="Beta-prop_Nup120_160"/>
    <property type="match status" value="1"/>
</dbReference>
<keyword evidence="9" id="KW-1185">Reference proteome</keyword>
<accession>A0A3Q3DAK2</accession>
<dbReference type="Proteomes" id="UP000264820">
    <property type="component" value="Unplaced"/>
</dbReference>
<feature type="domain" description="NUP160 helical" evidence="5">
    <location>
        <begin position="563"/>
        <end position="793"/>
    </location>
</feature>
<dbReference type="InterPro" id="IPR059141">
    <property type="entry name" value="Beta-prop_Nup120_160"/>
</dbReference>
<feature type="domain" description="NUP160 C-terminal TPR" evidence="6">
    <location>
        <begin position="1148"/>
        <end position="1398"/>
    </location>
</feature>
<evidence type="ECO:0000259" key="7">
    <source>
        <dbReference type="Pfam" id="PF23354"/>
    </source>
</evidence>
<dbReference type="GO" id="GO:0005643">
    <property type="term" value="C:nuclear pore"/>
    <property type="evidence" value="ECO:0007669"/>
    <property type="project" value="TreeGrafter"/>
</dbReference>
<evidence type="ECO:0000256" key="3">
    <source>
        <dbReference type="ARBA" id="ARBA00023242"/>
    </source>
</evidence>
<evidence type="ECO:0000259" key="5">
    <source>
        <dbReference type="Pfam" id="PF23345"/>
    </source>
</evidence>
<dbReference type="CTD" id="23279"/>
<comment type="subcellular location">
    <subcellularLocation>
        <location evidence="1">Nucleus</location>
    </subcellularLocation>
</comment>
<proteinExistence type="predicted"/>
<reference evidence="8" key="1">
    <citation type="submission" date="2025-08" db="UniProtKB">
        <authorList>
            <consortium name="Ensembl"/>
        </authorList>
    </citation>
    <scope>IDENTIFICATION</scope>
</reference>
<dbReference type="GeneTree" id="ENSGT00390000000972"/>
<dbReference type="InterPro" id="IPR056547">
    <property type="entry name" value="NUP160_helical"/>
</dbReference>
<dbReference type="OMA" id="TLWKNNM"/>
<protein>
    <submittedName>
        <fullName evidence="8">Nucleoporin 160</fullName>
    </submittedName>
</protein>
<dbReference type="PANTHER" id="PTHR21286:SF0">
    <property type="entry name" value="NUCLEAR PORE COMPLEX PROTEIN NUP160"/>
    <property type="match status" value="1"/>
</dbReference>